<keyword evidence="5 8" id="KW-1133">Transmembrane helix</keyword>
<evidence type="ECO:0000256" key="5">
    <source>
        <dbReference type="ARBA" id="ARBA00022989"/>
    </source>
</evidence>
<feature type="transmembrane region" description="Helical" evidence="8">
    <location>
        <begin position="298"/>
        <end position="326"/>
    </location>
</feature>
<dbReference type="PANTHER" id="PTHR32024">
    <property type="entry name" value="TRK SYSTEM POTASSIUM UPTAKE PROTEIN TRKG-RELATED"/>
    <property type="match status" value="1"/>
</dbReference>
<evidence type="ECO:0000256" key="8">
    <source>
        <dbReference type="SAM" id="Phobius"/>
    </source>
</evidence>
<name>A0A839QWZ8_9MICO</name>
<protein>
    <submittedName>
        <fullName evidence="9">Potassium uptake TrkH family protein</fullName>
    </submittedName>
</protein>
<dbReference type="RefSeq" id="WP_183376500.1">
    <property type="nucleotide sequence ID" value="NZ_CBCSFZ010000014.1"/>
</dbReference>
<comment type="caution">
    <text evidence="9">The sequence shown here is derived from an EMBL/GenBank/DDBJ whole genome shotgun (WGS) entry which is preliminary data.</text>
</comment>
<accession>A0A839QWZ8</accession>
<feature type="transmembrane region" description="Helical" evidence="8">
    <location>
        <begin position="406"/>
        <end position="428"/>
    </location>
</feature>
<dbReference type="Pfam" id="PF02386">
    <property type="entry name" value="TrkH"/>
    <property type="match status" value="1"/>
</dbReference>
<evidence type="ECO:0000313" key="9">
    <source>
        <dbReference type="EMBL" id="MBB3023369.1"/>
    </source>
</evidence>
<dbReference type="GO" id="GO:0005886">
    <property type="term" value="C:plasma membrane"/>
    <property type="evidence" value="ECO:0007669"/>
    <property type="project" value="UniProtKB-SubCell"/>
</dbReference>
<dbReference type="GO" id="GO:0030001">
    <property type="term" value="P:metal ion transport"/>
    <property type="evidence" value="ECO:0007669"/>
    <property type="project" value="UniProtKB-ARBA"/>
</dbReference>
<keyword evidence="3" id="KW-1003">Cell membrane</keyword>
<feature type="transmembrane region" description="Helical" evidence="8">
    <location>
        <begin position="160"/>
        <end position="178"/>
    </location>
</feature>
<reference evidence="9 10" key="1">
    <citation type="submission" date="2020-08" db="EMBL/GenBank/DDBJ databases">
        <title>Sequencing the genomes of 1000 actinobacteria strains.</title>
        <authorList>
            <person name="Klenk H.-P."/>
        </authorList>
    </citation>
    <scope>NUCLEOTIDE SEQUENCE [LARGE SCALE GENOMIC DNA]</scope>
    <source>
        <strain evidence="9 10">DSM 23040</strain>
    </source>
</reference>
<evidence type="ECO:0000256" key="6">
    <source>
        <dbReference type="ARBA" id="ARBA00023065"/>
    </source>
</evidence>
<evidence type="ECO:0000256" key="1">
    <source>
        <dbReference type="ARBA" id="ARBA00004651"/>
    </source>
</evidence>
<comment type="subcellular location">
    <subcellularLocation>
        <location evidence="1">Cell membrane</location>
        <topology evidence="1">Multi-pass membrane protein</topology>
    </subcellularLocation>
</comment>
<feature type="transmembrane region" description="Helical" evidence="8">
    <location>
        <begin position="43"/>
        <end position="62"/>
    </location>
</feature>
<keyword evidence="10" id="KW-1185">Reference proteome</keyword>
<evidence type="ECO:0000256" key="7">
    <source>
        <dbReference type="ARBA" id="ARBA00023136"/>
    </source>
</evidence>
<feature type="transmembrane region" description="Helical" evidence="8">
    <location>
        <begin position="190"/>
        <end position="209"/>
    </location>
</feature>
<sequence>MRATLTALQRPAALIALATAGVLALGTTLLMMPFSSKGEPPPFIDALFTATSALCVTGLVTLNTDEQWTAGGQVVLLFLMQIGGLGVMILVTMLALLTARHVGIRDRQVFDTATASGAGSHVRSTLRMIALVTIAVEGAVAVLLTLRMHTHYEMGWGKSAWYGIFHAVSAFNNAGFGLRSSSLIDFGTDPFVLLPIAAAIILGGIGYPVILEVLRRLRPHRILTLHSKLMLIGTPVLLFGGTLAVLVPEWSNPATLGPMNPAQKVLASFFQSTTSRTAGFNALDISQMHPETWFGTDILMFIGAGPAGTGGGLKVTSAAVVLIVILSELRGDTGVRAFHRAIPSAVIRQVVTVMGLYGLAVVVGTGLILLLEPVELDRVLYEVISAISTTGLSTGITADLSTTSRIVLIVLMFLGRVGPVTLGTALALRARPLAYTSPEERPIIG</sequence>
<dbReference type="Proteomes" id="UP000568050">
    <property type="component" value="Unassembled WGS sequence"/>
</dbReference>
<keyword evidence="7 8" id="KW-0472">Membrane</keyword>
<gene>
    <name evidence="9" type="ORF">FHX50_001661</name>
</gene>
<keyword evidence="6" id="KW-0406">Ion transport</keyword>
<organism evidence="9 10">
    <name type="scientific">Helcobacillus massiliensis</name>
    <dbReference type="NCBI Taxonomy" id="521392"/>
    <lineage>
        <taxon>Bacteria</taxon>
        <taxon>Bacillati</taxon>
        <taxon>Actinomycetota</taxon>
        <taxon>Actinomycetes</taxon>
        <taxon>Micrococcales</taxon>
        <taxon>Dermabacteraceae</taxon>
        <taxon>Helcobacillus</taxon>
    </lineage>
</organism>
<dbReference type="EMBL" id="JACHWP010000004">
    <property type="protein sequence ID" value="MBB3023369.1"/>
    <property type="molecule type" value="Genomic_DNA"/>
</dbReference>
<dbReference type="PANTHER" id="PTHR32024:SF1">
    <property type="entry name" value="KTR SYSTEM POTASSIUM UPTAKE PROTEIN B"/>
    <property type="match status" value="1"/>
</dbReference>
<feature type="transmembrane region" description="Helical" evidence="8">
    <location>
        <begin position="128"/>
        <end position="148"/>
    </location>
</feature>
<feature type="transmembrane region" description="Helical" evidence="8">
    <location>
        <begin position="12"/>
        <end position="31"/>
    </location>
</feature>
<dbReference type="AlphaFoldDB" id="A0A839QWZ8"/>
<feature type="transmembrane region" description="Helical" evidence="8">
    <location>
        <begin position="346"/>
        <end position="371"/>
    </location>
</feature>
<dbReference type="InterPro" id="IPR003445">
    <property type="entry name" value="Cat_transpt"/>
</dbReference>
<keyword evidence="4 8" id="KW-0812">Transmembrane</keyword>
<feature type="transmembrane region" description="Helical" evidence="8">
    <location>
        <begin position="229"/>
        <end position="247"/>
    </location>
</feature>
<evidence type="ECO:0000256" key="2">
    <source>
        <dbReference type="ARBA" id="ARBA00022448"/>
    </source>
</evidence>
<keyword evidence="2" id="KW-0813">Transport</keyword>
<evidence type="ECO:0000256" key="4">
    <source>
        <dbReference type="ARBA" id="ARBA00022692"/>
    </source>
</evidence>
<proteinExistence type="predicted"/>
<feature type="transmembrane region" description="Helical" evidence="8">
    <location>
        <begin position="74"/>
        <end position="97"/>
    </location>
</feature>
<dbReference type="GO" id="GO:0008324">
    <property type="term" value="F:monoatomic cation transmembrane transporter activity"/>
    <property type="evidence" value="ECO:0007669"/>
    <property type="project" value="InterPro"/>
</dbReference>
<evidence type="ECO:0000313" key="10">
    <source>
        <dbReference type="Proteomes" id="UP000568050"/>
    </source>
</evidence>
<evidence type="ECO:0000256" key="3">
    <source>
        <dbReference type="ARBA" id="ARBA00022475"/>
    </source>
</evidence>